<dbReference type="AlphaFoldDB" id="A0A2A7S7S5"/>
<dbReference type="GO" id="GO:0015627">
    <property type="term" value="C:type II protein secretion system complex"/>
    <property type="evidence" value="ECO:0007669"/>
    <property type="project" value="InterPro"/>
</dbReference>
<dbReference type="Proteomes" id="UP000220629">
    <property type="component" value="Unassembled WGS sequence"/>
</dbReference>
<evidence type="ECO:0000256" key="4">
    <source>
        <dbReference type="ARBA" id="ARBA00022481"/>
    </source>
</evidence>
<evidence type="ECO:0000256" key="5">
    <source>
        <dbReference type="ARBA" id="ARBA00022519"/>
    </source>
</evidence>
<dbReference type="InterPro" id="IPR045584">
    <property type="entry name" value="Pilin-like"/>
</dbReference>
<sequence>MGRAQGMAGVTLIESMVAVALIAIVAAYAVPPFVAWRQRDRVEARAASMLAALAAARIEALTRGVRVVLCRGNGEPPCDTAGSACGQAGDGAWSCGWSVMAFDASSGGGTLLRRIPADRDVRVDGAVADVVFTPPVGQVMGGFRRFEFSPRAAMADVEARRFSRCIRIAAGGRARMSAGPCGAQP</sequence>
<evidence type="ECO:0000313" key="14">
    <source>
        <dbReference type="Proteomes" id="UP000220629"/>
    </source>
</evidence>
<feature type="domain" description="General secretion pathway GspH" evidence="12">
    <location>
        <begin position="46"/>
        <end position="172"/>
    </location>
</feature>
<keyword evidence="4" id="KW-0488">Methylation</keyword>
<keyword evidence="7 11" id="KW-1133">Transmembrane helix</keyword>
<dbReference type="SUPFAM" id="SSF54523">
    <property type="entry name" value="Pili subunits"/>
    <property type="match status" value="1"/>
</dbReference>
<evidence type="ECO:0000256" key="8">
    <source>
        <dbReference type="ARBA" id="ARBA00023136"/>
    </source>
</evidence>
<dbReference type="GO" id="GO:0015628">
    <property type="term" value="P:protein secretion by the type II secretion system"/>
    <property type="evidence" value="ECO:0007669"/>
    <property type="project" value="InterPro"/>
</dbReference>
<accession>A0A2A7S7S5</accession>
<evidence type="ECO:0000313" key="13">
    <source>
        <dbReference type="EMBL" id="PEH39469.1"/>
    </source>
</evidence>
<proteinExistence type="inferred from homology"/>
<protein>
    <recommendedName>
        <fullName evidence="2">Type II secretion system protein H</fullName>
    </recommendedName>
    <alternativeName>
        <fullName evidence="10">General secretion pathway protein H</fullName>
    </alternativeName>
</protein>
<evidence type="ECO:0000256" key="2">
    <source>
        <dbReference type="ARBA" id="ARBA00021549"/>
    </source>
</evidence>
<dbReference type="GO" id="GO:0005886">
    <property type="term" value="C:plasma membrane"/>
    <property type="evidence" value="ECO:0007669"/>
    <property type="project" value="UniProtKB-SubCell"/>
</dbReference>
<dbReference type="NCBIfam" id="TIGR02532">
    <property type="entry name" value="IV_pilin_GFxxxE"/>
    <property type="match status" value="1"/>
</dbReference>
<evidence type="ECO:0000256" key="10">
    <source>
        <dbReference type="ARBA" id="ARBA00030775"/>
    </source>
</evidence>
<comment type="similarity">
    <text evidence="9">Belongs to the GSP H family.</text>
</comment>
<gene>
    <name evidence="13" type="ORF">CRM94_34920</name>
</gene>
<evidence type="ECO:0000259" key="12">
    <source>
        <dbReference type="Pfam" id="PF12019"/>
    </source>
</evidence>
<keyword evidence="5" id="KW-0997">Cell inner membrane</keyword>
<evidence type="ECO:0000256" key="9">
    <source>
        <dbReference type="ARBA" id="ARBA00025772"/>
    </source>
</evidence>
<keyword evidence="6 11" id="KW-0812">Transmembrane</keyword>
<comment type="caution">
    <text evidence="13">The sequence shown here is derived from an EMBL/GenBank/DDBJ whole genome shotgun (WGS) entry which is preliminary data.</text>
</comment>
<name>A0A2A7S7S5_BURGA</name>
<comment type="subcellular location">
    <subcellularLocation>
        <location evidence="1">Cell inner membrane</location>
        <topology evidence="1">Single-pass membrane protein</topology>
    </subcellularLocation>
</comment>
<feature type="transmembrane region" description="Helical" evidence="11">
    <location>
        <begin position="12"/>
        <end position="36"/>
    </location>
</feature>
<evidence type="ECO:0000256" key="1">
    <source>
        <dbReference type="ARBA" id="ARBA00004377"/>
    </source>
</evidence>
<dbReference type="Pfam" id="PF12019">
    <property type="entry name" value="GspH"/>
    <property type="match status" value="1"/>
</dbReference>
<keyword evidence="8 11" id="KW-0472">Membrane</keyword>
<dbReference type="EMBL" id="PDDY01000004">
    <property type="protein sequence ID" value="PEH39469.1"/>
    <property type="molecule type" value="Genomic_DNA"/>
</dbReference>
<dbReference type="Pfam" id="PF07963">
    <property type="entry name" value="N_methyl"/>
    <property type="match status" value="1"/>
</dbReference>
<keyword evidence="3" id="KW-1003">Cell membrane</keyword>
<dbReference type="RefSeq" id="WP_098154506.1">
    <property type="nucleotide sequence ID" value="NZ_CADEQH010000009.1"/>
</dbReference>
<dbReference type="Gene3D" id="3.55.40.10">
    <property type="entry name" value="minor pseudopilin epsh domain"/>
    <property type="match status" value="1"/>
</dbReference>
<reference evidence="14" key="1">
    <citation type="submission" date="2017-09" db="EMBL/GenBank/DDBJ databases">
        <title>FDA dAtabase for Regulatory Grade micrObial Sequences (FDA-ARGOS): Supporting development and validation of Infectious Disease Dx tests.</title>
        <authorList>
            <person name="Minogue T."/>
            <person name="Wolcott M."/>
            <person name="Wasieloski L."/>
            <person name="Aguilar W."/>
            <person name="Moore D."/>
            <person name="Tallon L."/>
            <person name="Sadzewicz L."/>
            <person name="Ott S."/>
            <person name="Zhao X."/>
            <person name="Nagaraj S."/>
            <person name="Vavikolanu K."/>
            <person name="Aluvathingal J."/>
            <person name="Nadendla S."/>
            <person name="Sichtig H."/>
        </authorList>
    </citation>
    <scope>NUCLEOTIDE SEQUENCE [LARGE SCALE GENOMIC DNA]</scope>
    <source>
        <strain evidence="14">FDAARGOS_390</strain>
    </source>
</reference>
<evidence type="ECO:0000256" key="3">
    <source>
        <dbReference type="ARBA" id="ARBA00022475"/>
    </source>
</evidence>
<organism evidence="13 14">
    <name type="scientific">Burkholderia gladioli</name>
    <name type="common">Pseudomonas marginata</name>
    <name type="synonym">Phytomonas marginata</name>
    <dbReference type="NCBI Taxonomy" id="28095"/>
    <lineage>
        <taxon>Bacteria</taxon>
        <taxon>Pseudomonadati</taxon>
        <taxon>Pseudomonadota</taxon>
        <taxon>Betaproteobacteria</taxon>
        <taxon>Burkholderiales</taxon>
        <taxon>Burkholderiaceae</taxon>
        <taxon>Burkholderia</taxon>
    </lineage>
</organism>
<evidence type="ECO:0000256" key="7">
    <source>
        <dbReference type="ARBA" id="ARBA00022989"/>
    </source>
</evidence>
<evidence type="ECO:0000256" key="11">
    <source>
        <dbReference type="SAM" id="Phobius"/>
    </source>
</evidence>
<dbReference type="InterPro" id="IPR022346">
    <property type="entry name" value="T2SS_GspH"/>
</dbReference>
<dbReference type="InterPro" id="IPR012902">
    <property type="entry name" value="N_methyl_site"/>
</dbReference>
<evidence type="ECO:0000256" key="6">
    <source>
        <dbReference type="ARBA" id="ARBA00022692"/>
    </source>
</evidence>